<dbReference type="CDD" id="cd02440">
    <property type="entry name" value="AdoMet_MTases"/>
    <property type="match status" value="1"/>
</dbReference>
<proteinExistence type="predicted"/>
<dbReference type="SUPFAM" id="SSF53335">
    <property type="entry name" value="S-adenosyl-L-methionine-dependent methyltransferases"/>
    <property type="match status" value="1"/>
</dbReference>
<reference evidence="3 4" key="1">
    <citation type="submission" date="2016-07" db="EMBL/GenBank/DDBJ databases">
        <title>Pervasive Adenine N6-methylation of Active Genes in Fungi.</title>
        <authorList>
            <consortium name="DOE Joint Genome Institute"/>
            <person name="Mondo S.J."/>
            <person name="Dannebaum R.O."/>
            <person name="Kuo R.C."/>
            <person name="Labutti K."/>
            <person name="Haridas S."/>
            <person name="Kuo A."/>
            <person name="Salamov A."/>
            <person name="Ahrendt S.R."/>
            <person name="Lipzen A."/>
            <person name="Sullivan W."/>
            <person name="Andreopoulos W.B."/>
            <person name="Clum A."/>
            <person name="Lindquist E."/>
            <person name="Daum C."/>
            <person name="Ramamoorthy G.K."/>
            <person name="Gryganskyi A."/>
            <person name="Culley D."/>
            <person name="Magnuson J.K."/>
            <person name="James T.Y."/>
            <person name="O'Malley M.A."/>
            <person name="Stajich J.E."/>
            <person name="Spatafora J.W."/>
            <person name="Visel A."/>
            <person name="Grigoriev I.V."/>
        </authorList>
    </citation>
    <scope>NUCLEOTIDE SEQUENCE [LARGE SCALE GENOMIC DNA]</scope>
    <source>
        <strain evidence="3 4">NRRL 2496</strain>
    </source>
</reference>
<dbReference type="PANTHER" id="PTHR43591">
    <property type="entry name" value="METHYLTRANSFERASE"/>
    <property type="match status" value="1"/>
</dbReference>
<dbReference type="GO" id="GO:0008168">
    <property type="term" value="F:methyltransferase activity"/>
    <property type="evidence" value="ECO:0007669"/>
    <property type="project" value="UniProtKB-KW"/>
</dbReference>
<feature type="compositionally biased region" description="Low complexity" evidence="1">
    <location>
        <begin position="86"/>
        <end position="98"/>
    </location>
</feature>
<name>A0A1X2HC79_SYNRA</name>
<comment type="caution">
    <text evidence="3">The sequence shown here is derived from an EMBL/GenBank/DDBJ whole genome shotgun (WGS) entry which is preliminary data.</text>
</comment>
<dbReference type="InterPro" id="IPR041698">
    <property type="entry name" value="Methyltransf_25"/>
</dbReference>
<dbReference type="InParanoid" id="A0A1X2HC79"/>
<organism evidence="3 4">
    <name type="scientific">Syncephalastrum racemosum</name>
    <name type="common">Filamentous fungus</name>
    <dbReference type="NCBI Taxonomy" id="13706"/>
    <lineage>
        <taxon>Eukaryota</taxon>
        <taxon>Fungi</taxon>
        <taxon>Fungi incertae sedis</taxon>
        <taxon>Mucoromycota</taxon>
        <taxon>Mucoromycotina</taxon>
        <taxon>Mucoromycetes</taxon>
        <taxon>Mucorales</taxon>
        <taxon>Syncephalastraceae</taxon>
        <taxon>Syncephalastrum</taxon>
    </lineage>
</organism>
<gene>
    <name evidence="3" type="ORF">BCR43DRAFT_491582</name>
</gene>
<dbReference type="Pfam" id="PF13649">
    <property type="entry name" value="Methyltransf_25"/>
    <property type="match status" value="1"/>
</dbReference>
<dbReference type="InterPro" id="IPR029063">
    <property type="entry name" value="SAM-dependent_MTases_sf"/>
</dbReference>
<dbReference type="OMA" id="NNWISIG"/>
<protein>
    <submittedName>
        <fullName evidence="3">S-adenosyl-L-methionine-dependent methyltransferase</fullName>
    </submittedName>
</protein>
<dbReference type="PANTHER" id="PTHR43591:SF24">
    <property type="entry name" value="2-METHOXY-6-POLYPRENYL-1,4-BENZOQUINOL METHYLASE, MITOCHONDRIAL"/>
    <property type="match status" value="1"/>
</dbReference>
<accession>A0A1X2HC79</accession>
<sequence>MHISGTEFAACLRHVFRPKGSSTGSSLDTRNVNSSKQSSQKTNGFSSLRRRKQSSTARDSSAEELVMDSKQNLFDRPTSASPPPTSTASASRKSSSAESKSRQMSNGRIYHDRDDVHYLMPDDDEEIDRIHQQHWILSHAFGSHFEAPVHDALSKGITVLDSACGPATWTLELAELYPDSTFHGIDISPQFPGQIKPQNCNFQIANLLDGLPFPDNYFDYIHQRLMVIALTREGWEKTLKELMRVLKPGGWIEFKELLPRIDNGGPVTHRFVDTLRQVLDQRGMCPEIALELEDRMRGLGLENIKQRTVSLPLGDKSKISELSWESFSRSFQALEPWLASESPEEFGTPDKYKDRIRDAEMECNSLQSSGPWYAFYGQKPSLTANEAAVTPQ</sequence>
<dbReference type="Proteomes" id="UP000242180">
    <property type="component" value="Unassembled WGS sequence"/>
</dbReference>
<evidence type="ECO:0000259" key="2">
    <source>
        <dbReference type="Pfam" id="PF13649"/>
    </source>
</evidence>
<keyword evidence="3" id="KW-0808">Transferase</keyword>
<evidence type="ECO:0000256" key="1">
    <source>
        <dbReference type="SAM" id="MobiDB-lite"/>
    </source>
</evidence>
<dbReference type="Gene3D" id="3.40.50.150">
    <property type="entry name" value="Vaccinia Virus protein VP39"/>
    <property type="match status" value="1"/>
</dbReference>
<dbReference type="AlphaFoldDB" id="A0A1X2HC79"/>
<dbReference type="EMBL" id="MCGN01000005">
    <property type="protein sequence ID" value="ORY96372.1"/>
    <property type="molecule type" value="Genomic_DNA"/>
</dbReference>
<dbReference type="OrthoDB" id="2013972at2759"/>
<keyword evidence="3" id="KW-0489">Methyltransferase</keyword>
<feature type="compositionally biased region" description="Polar residues" evidence="1">
    <location>
        <begin position="20"/>
        <end position="46"/>
    </location>
</feature>
<evidence type="ECO:0000313" key="4">
    <source>
        <dbReference type="Proteomes" id="UP000242180"/>
    </source>
</evidence>
<keyword evidence="4" id="KW-1185">Reference proteome</keyword>
<dbReference type="GO" id="GO:0032259">
    <property type="term" value="P:methylation"/>
    <property type="evidence" value="ECO:0007669"/>
    <property type="project" value="UniProtKB-KW"/>
</dbReference>
<feature type="region of interest" description="Disordered" evidence="1">
    <location>
        <begin position="17"/>
        <end position="109"/>
    </location>
</feature>
<evidence type="ECO:0000313" key="3">
    <source>
        <dbReference type="EMBL" id="ORY96372.1"/>
    </source>
</evidence>
<feature type="domain" description="Methyltransferase" evidence="2">
    <location>
        <begin position="159"/>
        <end position="250"/>
    </location>
</feature>
<dbReference type="STRING" id="13706.A0A1X2HC79"/>